<comment type="caution">
    <text evidence="4">The sequence shown here is derived from an EMBL/GenBank/DDBJ whole genome shotgun (WGS) entry which is preliminary data.</text>
</comment>
<feature type="chain" id="PRO_5013317519" description="EGF-like domain-containing protein" evidence="3">
    <location>
        <begin position="19"/>
        <end position="3054"/>
    </location>
</feature>
<dbReference type="EMBL" id="MPUH01000004">
    <property type="protein sequence ID" value="OMJ96072.1"/>
    <property type="molecule type" value="Genomic_DNA"/>
</dbReference>
<feature type="signal peptide" evidence="3">
    <location>
        <begin position="1"/>
        <end position="18"/>
    </location>
</feature>
<keyword evidence="2" id="KW-0812">Transmembrane</keyword>
<keyword evidence="2" id="KW-1133">Transmembrane helix</keyword>
<organism evidence="4 5">
    <name type="scientific">Stentor coeruleus</name>
    <dbReference type="NCBI Taxonomy" id="5963"/>
    <lineage>
        <taxon>Eukaryota</taxon>
        <taxon>Sar</taxon>
        <taxon>Alveolata</taxon>
        <taxon>Ciliophora</taxon>
        <taxon>Postciliodesmatophora</taxon>
        <taxon>Heterotrichea</taxon>
        <taxon>Heterotrichida</taxon>
        <taxon>Stentoridae</taxon>
        <taxon>Stentor</taxon>
    </lineage>
</organism>
<evidence type="ECO:0000256" key="1">
    <source>
        <dbReference type="SAM" id="MobiDB-lite"/>
    </source>
</evidence>
<proteinExistence type="predicted"/>
<feature type="compositionally biased region" description="Basic and acidic residues" evidence="1">
    <location>
        <begin position="3036"/>
        <end position="3047"/>
    </location>
</feature>
<name>A0A1R2D483_9CILI</name>
<evidence type="ECO:0000256" key="3">
    <source>
        <dbReference type="SAM" id="SignalP"/>
    </source>
</evidence>
<evidence type="ECO:0000313" key="4">
    <source>
        <dbReference type="EMBL" id="OMJ96072.1"/>
    </source>
</evidence>
<feature type="region of interest" description="Disordered" evidence="1">
    <location>
        <begin position="3027"/>
        <end position="3054"/>
    </location>
</feature>
<feature type="transmembrane region" description="Helical" evidence="2">
    <location>
        <begin position="2952"/>
        <end position="2973"/>
    </location>
</feature>
<keyword evidence="2" id="KW-0472">Membrane</keyword>
<accession>A0A1R2D483</accession>
<sequence length="3054" mass="344119">MNALLFLIFSVQSKFIEISSFTQAKVGSYNFTTVLKDDTSNLELANGVLVYAYTDPPILLEGGWKKLTKAGVANFTTKINCMGTFNISIQSYGYTPPVSKAVTIDSSLSSSCRNFKISSIPQSPQTNQTTEIALVLFNTSGSPTIACNYSVSEFTGVKLFNYVNLTTNNTLGDFSMIFISPGIKTLYADCLGNFSKKIDINVMGSKVFYLNITVFNLQYEEMMTTFSALVEVFGDYGIKETNTVFSVKVFSPTSEIAGETFKNTSNGEAYFDGLSISKLGTFQVSAFSEGLWTAISSPVSVKSYAKISILSDPVIYIQPENTTSLFSIKIEMFSDELLSMKVTNQSYQASLTLNITRGLLGLKKFTITNGEAIINGLQIVKSGTFTLIVNGTEIHDSYSNPITVTKTKYIALDIIKVQSDVYVYGALTLYDENDAIITSNDAMFYLYTEPYNTVETGLWNTYTIQGKFSFYLSVYCPAVFNLVAYSPGFASGISQTVFKNTTKGCNQIIIQPNTRVQDTNKTISFNISLIGPDNKVNSGYSLSIAEINGSKIYGKTTISNFGNYALTDISFFSSGLKRVSFYINGYYSNIIEILIKGPEMFYLNGTILPQNPIRTTDIFNFSVEIFKDYYIKSVDKDFEVIIYTQPDGNLTGVKTKTSTLGTALFDSLSILNYGVYQLIAYSEGLFTYNCQIEIKVYSKISLLSNEPNSMMSEFSVCVEIFSDSDLLNKFYQNEYTVMLSVNKTNSFIGTSTKRLSNGIACFYGLEIISPGYISLIARGLGLFNSTPIVFFISSTSYIFYSSRLAPTQTISGFISANSADNKVVQPSSPMNIHFYAEPPSTLSSNAWSLLLNKTMIGMSGFMRCPGDFTLIAKSNGIASGILFSLSSIENSQCYPLDIISSHYMQETNKTITLDATMKYDNGTLIPGYDFLVEEASNSIIYGIKKYTGTNGTVKFNISFISPGSKKVLVVYNNYYSKMIEIVINGTSVQFLNLTFLDKIPENTTGEFKLKVDILGDRNISYVEKNYDISLGLTPDGSLFGPTTIQSINGSSIFKGIYPTTAGVYQLVAFSQGCYSSFSKNFTIKGYLKVIVHPVPVIIIQLFTSSYFNVEVILYNDVLLTYPYQGNYSDVSLYINNTTPLGYFYKSVQPGKLIFYNAQISNNDTYFISASSNLFLNASSDIFTIKNTCYLAIENINIVIFTQTGNNFTLDIVPYNEQGIVITSWVTDVSLYTNPSTTIYSRTHILNINDGKRSITGSICNFGAFQFIASVANFTSASTNFYTFNETTCGEIIIQSFDDSHFTNTTFTLSISLENIQFMDPDNIRIFEVYQSKVYSHKTLPNTSLSTLTGYFFNVTVISPGIKILKITYCDTYSKTININVTGPAINYLYFNSYDIRELRIVDAGTKVKFNISVMNDYGICDTLNNAWISVILVPDGIMHGTIAKPSINGIVHFDDLSVLSIGQFVFVIWSENIISTVTCFFEVLFHLKITFTTEIPLHSQSTFGVLCEIFYDKFLTEKVYTGEYSIQMSTINEYGRQKFLAEGNTTNAEIEFDNLKINDIGQFKLEASGHYIAYYITDYINLTNCYIKLNIYSVFPMTILSNFSINIEIYEDLEFTRLFIDGSYNISIYLNSTTMNLEGPQYGLTTNGKLIMDNFRISEEGVYNLTSSGFGLENAQIQNIEITKLYAKLTFIPRKPNNTEDNFSLQVMVFYDQNMSMIYRDEGFYLYLSTNSDFYFRGNSFKFLDEGFVIFNNLSISTEGTFRFVIEGDEIYPVQSEEFTIVIMNEVNEIYIETPGPFMKMDILYNVKVLLIGYYNTSYTRPATITLKSSNLQFIGTNTLPNINGSATFSIKFASLGSTNLTAFTDQDYYNVKKSPITIFSIDPLCAYFSSDGKCYECIPNSIINQNLCTCVPNSIYKIDSCICNTGYKNYNNECKKCINRYSSDNITSSYTRDYKGITINFASAVNSIQNTSCENLVILPDELKGKIVSCVWKNSRELVLHSDDLLKPVEVVIKVLENVIPYYNECLVENVDTVTVVKVPGDFPVPSVELSGPKEYSILCSSDNIIIFNKMHNNDYDYNWTINGVKDDMVGVIEEQHGSSLEIGYQDLVPGKVEVEVCVLSKNFGTKTVNNFTVNVVDEVKLIVGFNYGYFFKAKTSENIEITALLLSSCGLNIEPSFTWSYLSQNTLNFTYIKSISPRNNSLSIPSHTLLPNNIYSFQALVLYNQQNISGSGIINIEVTSQDLIITLNKWNGPVGTDKDLEIKALASDPDNPNADIIITWTCTENSTPCLGNNNEILINNYISPILIIGKSTLRNSASYFFTAKASTLTKEKNASVEIMINEKIIGDVSINSNSQKNSNDLSFLLIVNVSYTASFYWELQPYIQGFLLLDINKPYIKVPDSLLIPGITYTLKLTMSSNNYDDITIQSLISRKPLPTCKNITSNEDNIGKIFIKVYECSSQYGNLAYQYGVVDKNNTIYWKTGYVYLPYYSIWGLENIEKVVVRICDDYGCDMVYNEISYTRNLRYLKLSEDIENELKNTISIPDTVMYYTNIIKCEDFQYLITYAIYYFSSEYINNAEFDLYISCINMLFTRKDCMTTENIQELSTNTLMLLKNYNEEITESQGLAIINAFDCYSYDINFMFLDNISKLILNKIVYDWFPGKEAFVYEGNISIYYHRSFSYELYGKNIGVNNMMTVLPSSLDLDYEGIYDIKLLVGPLEDNAYGIVFYKSGTYRNYCLDIKTPVECNNEIHDFEVNISSNGLIYDEKISCFTLKNNSIWEDSGCSVNKIVFGNATVRLEYPSTFKLQESLQECQKSKTLLIIMCLFISLCTILCLAFYFTDKKIISYESIPTLTKINPLTSLFYQQPYQKRAISTLQILINSLLLLFLIILSDMLIKNKLSKNSINHSVIQFESLFPSFIALIFLQIISAPCFILNTLYDKSRFCIYIQYTIWILSLLISIIGISICSFTICSTNTKNWATNFFIIWPFQFVLEIMYSMIIKIFIYKINRTVPVIDLQDIPSSTSQRMRSRVSPIHDPEQDRLKDPSAQSEM</sequence>
<feature type="transmembrane region" description="Helical" evidence="2">
    <location>
        <begin position="2880"/>
        <end position="2898"/>
    </location>
</feature>
<evidence type="ECO:0000313" key="5">
    <source>
        <dbReference type="Proteomes" id="UP000187209"/>
    </source>
</evidence>
<dbReference type="Proteomes" id="UP000187209">
    <property type="component" value="Unassembled WGS sequence"/>
</dbReference>
<protein>
    <recommendedName>
        <fullName evidence="6">EGF-like domain-containing protein</fullName>
    </recommendedName>
</protein>
<keyword evidence="3" id="KW-0732">Signal</keyword>
<feature type="transmembrane region" description="Helical" evidence="2">
    <location>
        <begin position="2985"/>
        <end position="3007"/>
    </location>
</feature>
<reference evidence="4 5" key="1">
    <citation type="submission" date="2016-11" db="EMBL/GenBank/DDBJ databases">
        <title>The macronuclear genome of Stentor coeruleus: a giant cell with tiny introns.</title>
        <authorList>
            <person name="Slabodnick M."/>
            <person name="Ruby J.G."/>
            <person name="Reiff S.B."/>
            <person name="Swart E.C."/>
            <person name="Gosai S."/>
            <person name="Prabakaran S."/>
            <person name="Witkowska E."/>
            <person name="Larue G.E."/>
            <person name="Fisher S."/>
            <person name="Freeman R.M."/>
            <person name="Gunawardena J."/>
            <person name="Chu W."/>
            <person name="Stover N.A."/>
            <person name="Gregory B.D."/>
            <person name="Nowacki M."/>
            <person name="Derisi J."/>
            <person name="Roy S.W."/>
            <person name="Marshall W.F."/>
            <person name="Sood P."/>
        </authorList>
    </citation>
    <scope>NUCLEOTIDE SEQUENCE [LARGE SCALE GENOMIC DNA]</scope>
    <source>
        <strain evidence="4">WM001</strain>
    </source>
</reference>
<evidence type="ECO:0000256" key="2">
    <source>
        <dbReference type="SAM" id="Phobius"/>
    </source>
</evidence>
<gene>
    <name evidence="4" type="ORF">SteCoe_456</name>
</gene>
<keyword evidence="5" id="KW-1185">Reference proteome</keyword>
<feature type="transmembrane region" description="Helical" evidence="2">
    <location>
        <begin position="2918"/>
        <end position="2940"/>
    </location>
</feature>
<feature type="transmembrane region" description="Helical" evidence="2">
    <location>
        <begin position="2821"/>
        <end position="2841"/>
    </location>
</feature>
<evidence type="ECO:0008006" key="6">
    <source>
        <dbReference type="Google" id="ProtNLM"/>
    </source>
</evidence>